<proteinExistence type="predicted"/>
<dbReference type="AlphaFoldDB" id="A0A8H7C683"/>
<evidence type="ECO:0000313" key="2">
    <source>
        <dbReference type="Proteomes" id="UP000629468"/>
    </source>
</evidence>
<reference evidence="1 2" key="1">
    <citation type="journal article" name="Sci. Rep.">
        <title>Telomere-to-telomere assembled and centromere annotated genomes of the two main subspecies of the button mushroom Agaricus bisporus reveal especially polymorphic chromosome ends.</title>
        <authorList>
            <person name="Sonnenberg A.S.M."/>
            <person name="Sedaghat-Telgerd N."/>
            <person name="Lavrijssen B."/>
            <person name="Ohm R.A."/>
            <person name="Hendrickx P.M."/>
            <person name="Scholtmeijer K."/>
            <person name="Baars J.J.P."/>
            <person name="van Peer A."/>
        </authorList>
    </citation>
    <scope>NUCLEOTIDE SEQUENCE [LARGE SCALE GENOMIC DNA]</scope>
    <source>
        <strain evidence="1 2">H119_p4</strain>
    </source>
</reference>
<name>A0A8H7C683_AGABI</name>
<sequence length="182" mass="20520">MQIQQADLTHILQPEIPHITMPFVDDVPVKGPPTRYETKDGFETVPQNPQIRRFVWEHLNNINRILQRIKHAGGTFSAKKSHFCTPTAVVVGHQCTYEGRLPDTARVQKIVDWPSCTSVTEVRGFLGTLGTIRIFIKNFAAISRPLVNLTKKGVEFEFGDEEEAAMKELKTLAENSPAIRVL</sequence>
<dbReference type="Proteomes" id="UP000629468">
    <property type="component" value="Unassembled WGS sequence"/>
</dbReference>
<dbReference type="InterPro" id="IPR043128">
    <property type="entry name" value="Rev_trsase/Diguanyl_cyclase"/>
</dbReference>
<accession>A0A8H7C683</accession>
<comment type="caution">
    <text evidence="1">The sequence shown here is derived from an EMBL/GenBank/DDBJ whole genome shotgun (WGS) entry which is preliminary data.</text>
</comment>
<dbReference type="PANTHER" id="PTHR33064">
    <property type="entry name" value="POL PROTEIN"/>
    <property type="match status" value="1"/>
</dbReference>
<dbReference type="EMBL" id="JABXXO010000011">
    <property type="protein sequence ID" value="KAF7763895.1"/>
    <property type="molecule type" value="Genomic_DNA"/>
</dbReference>
<organism evidence="1 2">
    <name type="scientific">Agaricus bisporus var. burnettii</name>
    <dbReference type="NCBI Taxonomy" id="192524"/>
    <lineage>
        <taxon>Eukaryota</taxon>
        <taxon>Fungi</taxon>
        <taxon>Dikarya</taxon>
        <taxon>Basidiomycota</taxon>
        <taxon>Agaricomycotina</taxon>
        <taxon>Agaricomycetes</taxon>
        <taxon>Agaricomycetidae</taxon>
        <taxon>Agaricales</taxon>
        <taxon>Agaricineae</taxon>
        <taxon>Agaricaceae</taxon>
        <taxon>Agaricus</taxon>
    </lineage>
</organism>
<dbReference type="SUPFAM" id="SSF56672">
    <property type="entry name" value="DNA/RNA polymerases"/>
    <property type="match status" value="1"/>
</dbReference>
<evidence type="ECO:0000313" key="1">
    <source>
        <dbReference type="EMBL" id="KAF7763895.1"/>
    </source>
</evidence>
<dbReference type="InterPro" id="IPR051320">
    <property type="entry name" value="Viral_Replic_Matur_Polypro"/>
</dbReference>
<dbReference type="PANTHER" id="PTHR33064:SF37">
    <property type="entry name" value="RIBONUCLEASE H"/>
    <property type="match status" value="1"/>
</dbReference>
<gene>
    <name evidence="1" type="ORF">Agabi119p4_8432</name>
</gene>
<dbReference type="InterPro" id="IPR043502">
    <property type="entry name" value="DNA/RNA_pol_sf"/>
</dbReference>
<evidence type="ECO:0008006" key="3">
    <source>
        <dbReference type="Google" id="ProtNLM"/>
    </source>
</evidence>
<protein>
    <recommendedName>
        <fullName evidence="3">Reverse transcriptase/retrotransposon-derived protein RNase H-like domain-containing protein</fullName>
    </recommendedName>
</protein>
<dbReference type="Gene3D" id="3.30.70.270">
    <property type="match status" value="2"/>
</dbReference>